<dbReference type="GO" id="GO:0006906">
    <property type="term" value="P:vesicle fusion"/>
    <property type="evidence" value="ECO:0007669"/>
    <property type="project" value="TreeGrafter"/>
</dbReference>
<dbReference type="Gene3D" id="1.20.5.110">
    <property type="match status" value="2"/>
</dbReference>
<evidence type="ECO:0000256" key="1">
    <source>
        <dbReference type="ARBA" id="ARBA00009480"/>
    </source>
</evidence>
<dbReference type="CDD" id="cd15886">
    <property type="entry name" value="SNARE_SEC9N"/>
    <property type="match status" value="1"/>
</dbReference>
<dbReference type="SMART" id="SM00397">
    <property type="entry name" value="t_SNARE"/>
    <property type="match status" value="2"/>
</dbReference>
<dbReference type="GO" id="GO:0006887">
    <property type="term" value="P:exocytosis"/>
    <property type="evidence" value="ECO:0007669"/>
    <property type="project" value="TreeGrafter"/>
</dbReference>
<accession>A0A8H4EJD7</accession>
<comment type="caution">
    <text evidence="5">The sequence shown here is derived from an EMBL/GenBank/DDBJ whole genome shotgun (WGS) entry which is preliminary data.</text>
</comment>
<dbReference type="GO" id="GO:0005484">
    <property type="term" value="F:SNAP receptor activity"/>
    <property type="evidence" value="ECO:0007669"/>
    <property type="project" value="TreeGrafter"/>
</dbReference>
<feature type="domain" description="T-SNARE coiled-coil homology" evidence="4">
    <location>
        <begin position="237"/>
        <end position="299"/>
    </location>
</feature>
<dbReference type="EMBL" id="WTPW01000594">
    <property type="protein sequence ID" value="KAF0496860.1"/>
    <property type="molecule type" value="Genomic_DNA"/>
</dbReference>
<sequence length="299" mass="33801">MNYYRQGENNSTVKEDLFAGATKQYGSGYGQQVRYQYPPPGGQYPPPGGQYPPPCGYDGYGGYDPYGQQQQEAEDVEEIKSQIRATKLDSLDSTQRSLQMINDAEAVAQNTLNKLEEQTQRINYAERQTDLAEEHADRAAEQTSKLKKVNGSTIGFDINSPFTKKKREATELARAQAIHEQERASREHMRSGNYESQKRINEPLKQSDKHSHGGPKPPSSNSSSRNRFQFEADEEDNQIEDQLDNNVDMISNGLTRLNRMADAAREEVRRQNDTLDRLIDKTVGLDNRIVGTTHALKKI</sequence>
<evidence type="ECO:0000256" key="2">
    <source>
        <dbReference type="SAM" id="Coils"/>
    </source>
</evidence>
<dbReference type="GO" id="GO:0005886">
    <property type="term" value="C:plasma membrane"/>
    <property type="evidence" value="ECO:0007669"/>
    <property type="project" value="TreeGrafter"/>
</dbReference>
<keyword evidence="2" id="KW-0175">Coiled coil</keyword>
<organism evidence="5 6">
    <name type="scientific">Gigaspora margarita</name>
    <dbReference type="NCBI Taxonomy" id="4874"/>
    <lineage>
        <taxon>Eukaryota</taxon>
        <taxon>Fungi</taxon>
        <taxon>Fungi incertae sedis</taxon>
        <taxon>Mucoromycota</taxon>
        <taxon>Glomeromycotina</taxon>
        <taxon>Glomeromycetes</taxon>
        <taxon>Diversisporales</taxon>
        <taxon>Gigasporaceae</taxon>
        <taxon>Gigaspora</taxon>
    </lineage>
</organism>
<dbReference type="PROSITE" id="PS50192">
    <property type="entry name" value="T_SNARE"/>
    <property type="match status" value="1"/>
</dbReference>
<dbReference type="PANTHER" id="PTHR19305:SF9">
    <property type="entry name" value="SYNAPTOSOMAL-ASSOCIATED PROTEIN 29"/>
    <property type="match status" value="1"/>
</dbReference>
<name>A0A8H4EJD7_GIGMA</name>
<feature type="compositionally biased region" description="Basic and acidic residues" evidence="3">
    <location>
        <begin position="177"/>
        <end position="211"/>
    </location>
</feature>
<feature type="coiled-coil region" evidence="2">
    <location>
        <begin position="254"/>
        <end position="281"/>
    </location>
</feature>
<feature type="region of interest" description="Disordered" evidence="3">
    <location>
        <begin position="167"/>
        <end position="226"/>
    </location>
</feature>
<evidence type="ECO:0000313" key="5">
    <source>
        <dbReference type="EMBL" id="KAF0496860.1"/>
    </source>
</evidence>
<comment type="similarity">
    <text evidence="1">Belongs to the SNAP-25 family.</text>
</comment>
<feature type="compositionally biased region" description="Pro residues" evidence="3">
    <location>
        <begin position="37"/>
        <end position="55"/>
    </location>
</feature>
<dbReference type="OrthoDB" id="18679at2759"/>
<dbReference type="SUPFAM" id="SSF58038">
    <property type="entry name" value="SNARE fusion complex"/>
    <property type="match status" value="2"/>
</dbReference>
<proteinExistence type="inferred from homology"/>
<evidence type="ECO:0000256" key="3">
    <source>
        <dbReference type="SAM" id="MobiDB-lite"/>
    </source>
</evidence>
<evidence type="ECO:0000313" key="6">
    <source>
        <dbReference type="Proteomes" id="UP000439903"/>
    </source>
</evidence>
<dbReference type="InterPro" id="IPR000727">
    <property type="entry name" value="T_SNARE_dom"/>
</dbReference>
<dbReference type="Proteomes" id="UP000439903">
    <property type="component" value="Unassembled WGS sequence"/>
</dbReference>
<feature type="coiled-coil region" evidence="2">
    <location>
        <begin position="98"/>
        <end position="135"/>
    </location>
</feature>
<gene>
    <name evidence="5" type="ORF">F8M41_020906</name>
</gene>
<dbReference type="PANTHER" id="PTHR19305">
    <property type="entry name" value="SYNAPTOSOMAL ASSOCIATED PROTEIN"/>
    <property type="match status" value="1"/>
</dbReference>
<protein>
    <submittedName>
        <fullName evidence="5">t-SNARE component Sec9</fullName>
    </submittedName>
</protein>
<dbReference type="GO" id="GO:0031201">
    <property type="term" value="C:SNARE complex"/>
    <property type="evidence" value="ECO:0007669"/>
    <property type="project" value="TreeGrafter"/>
</dbReference>
<dbReference type="GO" id="GO:0019905">
    <property type="term" value="F:syntaxin binding"/>
    <property type="evidence" value="ECO:0007669"/>
    <property type="project" value="TreeGrafter"/>
</dbReference>
<evidence type="ECO:0000259" key="4">
    <source>
        <dbReference type="PROSITE" id="PS50192"/>
    </source>
</evidence>
<reference evidence="5 6" key="1">
    <citation type="journal article" date="2019" name="Environ. Microbiol.">
        <title>At the nexus of three kingdoms: the genome of the mycorrhizal fungus Gigaspora margarita provides insights into plant, endobacterial and fungal interactions.</title>
        <authorList>
            <person name="Venice F."/>
            <person name="Ghignone S."/>
            <person name="Salvioli di Fossalunga A."/>
            <person name="Amselem J."/>
            <person name="Novero M."/>
            <person name="Xianan X."/>
            <person name="Sedzielewska Toro K."/>
            <person name="Morin E."/>
            <person name="Lipzen A."/>
            <person name="Grigoriev I.V."/>
            <person name="Henrissat B."/>
            <person name="Martin F.M."/>
            <person name="Bonfante P."/>
        </authorList>
    </citation>
    <scope>NUCLEOTIDE SEQUENCE [LARGE SCALE GENOMIC DNA]</scope>
    <source>
        <strain evidence="5 6">BEG34</strain>
    </source>
</reference>
<feature type="region of interest" description="Disordered" evidence="3">
    <location>
        <begin position="31"/>
        <end position="76"/>
    </location>
</feature>
<dbReference type="AlphaFoldDB" id="A0A8H4EJD7"/>
<keyword evidence="6" id="KW-1185">Reference proteome</keyword>